<accession>A0A9P5XMJ7</accession>
<name>A0A9P5XMJ7_9AGAR</name>
<evidence type="ECO:0000259" key="2">
    <source>
        <dbReference type="PROSITE" id="PS50195"/>
    </source>
</evidence>
<comment type="caution">
    <text evidence="3">The sequence shown here is derived from an EMBL/GenBank/DDBJ whole genome shotgun (WGS) entry which is preliminary data.</text>
</comment>
<keyword evidence="4" id="KW-1185">Reference proteome</keyword>
<feature type="compositionally biased region" description="Polar residues" evidence="1">
    <location>
        <begin position="242"/>
        <end position="257"/>
    </location>
</feature>
<reference evidence="3" key="1">
    <citation type="submission" date="2020-11" db="EMBL/GenBank/DDBJ databases">
        <authorList>
            <consortium name="DOE Joint Genome Institute"/>
            <person name="Ahrendt S."/>
            <person name="Riley R."/>
            <person name="Andreopoulos W."/>
            <person name="Labutti K."/>
            <person name="Pangilinan J."/>
            <person name="Ruiz-Duenas F.J."/>
            <person name="Barrasa J.M."/>
            <person name="Sanchez-Garcia M."/>
            <person name="Camarero S."/>
            <person name="Miyauchi S."/>
            <person name="Serrano A."/>
            <person name="Linde D."/>
            <person name="Babiker R."/>
            <person name="Drula E."/>
            <person name="Ayuso-Fernandez I."/>
            <person name="Pacheco R."/>
            <person name="Padilla G."/>
            <person name="Ferreira P."/>
            <person name="Barriuso J."/>
            <person name="Kellner H."/>
            <person name="Castanera R."/>
            <person name="Alfaro M."/>
            <person name="Ramirez L."/>
            <person name="Pisabarro A.G."/>
            <person name="Kuo A."/>
            <person name="Tritt A."/>
            <person name="Lipzen A."/>
            <person name="He G."/>
            <person name="Yan M."/>
            <person name="Ng V."/>
            <person name="Cullen D."/>
            <person name="Martin F."/>
            <person name="Rosso M.-N."/>
            <person name="Henrissat B."/>
            <person name="Hibbett D."/>
            <person name="Martinez A.T."/>
            <person name="Grigoriev I.V."/>
        </authorList>
    </citation>
    <scope>NUCLEOTIDE SEQUENCE</scope>
    <source>
        <strain evidence="3">MF-IS2</strain>
    </source>
</reference>
<gene>
    <name evidence="3" type="ORF">P691DRAFT_719715</name>
</gene>
<evidence type="ECO:0000313" key="3">
    <source>
        <dbReference type="EMBL" id="KAF9453510.1"/>
    </source>
</evidence>
<feature type="region of interest" description="Disordered" evidence="1">
    <location>
        <begin position="550"/>
        <end position="579"/>
    </location>
</feature>
<feature type="region of interest" description="Disordered" evidence="1">
    <location>
        <begin position="318"/>
        <end position="343"/>
    </location>
</feature>
<feature type="domain" description="PX" evidence="2">
    <location>
        <begin position="32"/>
        <end position="209"/>
    </location>
</feature>
<sequence length="729" mass="79981">MSISCNEYPHMMGDDDGPLAADHYKRAVLRVAPSRFSIEFLPPTKLGGSGTYSYGMRVTPVSRGDRASISSNGSNSEYDVWRRWEDCLWFQDGLELEYKRSAREKRQRLLQGKGVKKNGFYLQDQASSWESLPPGPDPSSVAQDIHQYIPKLTKRGTIFRASMATIEQRNTELQTFVEALFKEDQPALIKEMRSTRLVTDFFGYWHRDAELASKKQKAKARESRESLTPSIFSSYFSASTPSLLDSPSGKSPKSLPTSPVKRPFLRPRSSTSTERPHSVASSQITATPASTISRGRTSSESYTISSASSYTTIRRRALSVTSSDSSSSQGEASDNGTASGDTGIMEVPIIFGHNPQLQFNSISRPGSLLDALPEEHDEMTPPSGQQDFMAPLRKKTTQSPASLIQRRNRNGQVFVSPPVTPSAPALESPRAPASIQIIPERSMRESWATIDSTSTYLEGLDIGLPASPTGYRRSMASINTFMTTDSAEAVLPHTPLPSSRTPINQPEIPMYRPNPRASVPVSLSDFDIEIPEDNDINSIYDAFPRPASFIPERPETPVAQTSIPRSKAPEPYLAAPPSPTTSVSTTFSFSTVLSASTATSISTTATSSTSSSGNSNNLSIKAALNNTIIMFRVSRDITFTELRQRIYNKFIGQEGVPLSREFTIAVVVAEMNSPIAQLPEPVGTRKRSTSVTSVDHPEMRIVDSQGDWETVAYSTEGTRLTLRILDTPA</sequence>
<feature type="compositionally biased region" description="Polar residues" evidence="1">
    <location>
        <begin position="268"/>
        <end position="295"/>
    </location>
</feature>
<evidence type="ECO:0000313" key="4">
    <source>
        <dbReference type="Proteomes" id="UP000807342"/>
    </source>
</evidence>
<feature type="region of interest" description="Disordered" evidence="1">
    <location>
        <begin position="242"/>
        <end position="306"/>
    </location>
</feature>
<dbReference type="EMBL" id="MU151061">
    <property type="protein sequence ID" value="KAF9453510.1"/>
    <property type="molecule type" value="Genomic_DNA"/>
</dbReference>
<dbReference type="OrthoDB" id="3244370at2759"/>
<dbReference type="Gene3D" id="3.30.1520.10">
    <property type="entry name" value="Phox-like domain"/>
    <property type="match status" value="1"/>
</dbReference>
<dbReference type="AlphaFoldDB" id="A0A9P5XMJ7"/>
<dbReference type="PROSITE" id="PS50195">
    <property type="entry name" value="PX"/>
    <property type="match status" value="1"/>
</dbReference>
<evidence type="ECO:0000256" key="1">
    <source>
        <dbReference type="SAM" id="MobiDB-lite"/>
    </source>
</evidence>
<feature type="compositionally biased region" description="Low complexity" evidence="1">
    <location>
        <begin position="319"/>
        <end position="333"/>
    </location>
</feature>
<protein>
    <recommendedName>
        <fullName evidence="2">PX domain-containing protein</fullName>
    </recommendedName>
</protein>
<proteinExistence type="predicted"/>
<dbReference type="InterPro" id="IPR001683">
    <property type="entry name" value="PX_dom"/>
</dbReference>
<dbReference type="GO" id="GO:0035091">
    <property type="term" value="F:phosphatidylinositol binding"/>
    <property type="evidence" value="ECO:0007669"/>
    <property type="project" value="InterPro"/>
</dbReference>
<organism evidence="3 4">
    <name type="scientific">Macrolepiota fuliginosa MF-IS2</name>
    <dbReference type="NCBI Taxonomy" id="1400762"/>
    <lineage>
        <taxon>Eukaryota</taxon>
        <taxon>Fungi</taxon>
        <taxon>Dikarya</taxon>
        <taxon>Basidiomycota</taxon>
        <taxon>Agaricomycotina</taxon>
        <taxon>Agaricomycetes</taxon>
        <taxon>Agaricomycetidae</taxon>
        <taxon>Agaricales</taxon>
        <taxon>Agaricineae</taxon>
        <taxon>Agaricaceae</taxon>
        <taxon>Macrolepiota</taxon>
    </lineage>
</organism>
<feature type="compositionally biased region" description="Low complexity" evidence="1">
    <location>
        <begin position="296"/>
        <end position="306"/>
    </location>
</feature>
<dbReference type="Proteomes" id="UP000807342">
    <property type="component" value="Unassembled WGS sequence"/>
</dbReference>
<dbReference type="InterPro" id="IPR036871">
    <property type="entry name" value="PX_dom_sf"/>
</dbReference>
<feature type="region of interest" description="Disordered" evidence="1">
    <location>
        <begin position="375"/>
        <end position="430"/>
    </location>
</feature>